<feature type="compositionally biased region" description="Polar residues" evidence="1">
    <location>
        <begin position="1"/>
        <end position="17"/>
    </location>
</feature>
<proteinExistence type="predicted"/>
<evidence type="ECO:0000256" key="1">
    <source>
        <dbReference type="SAM" id="MobiDB-lite"/>
    </source>
</evidence>
<name>A0AAD6YNW5_9AGAR</name>
<feature type="compositionally biased region" description="Basic and acidic residues" evidence="1">
    <location>
        <begin position="85"/>
        <end position="94"/>
    </location>
</feature>
<reference evidence="3" key="1">
    <citation type="submission" date="2023-03" db="EMBL/GenBank/DDBJ databases">
        <title>Massive genome expansion in bonnet fungi (Mycena s.s.) driven by repeated elements and novel gene families across ecological guilds.</title>
        <authorList>
            <consortium name="Lawrence Berkeley National Laboratory"/>
            <person name="Harder C.B."/>
            <person name="Miyauchi S."/>
            <person name="Viragh M."/>
            <person name="Kuo A."/>
            <person name="Thoen E."/>
            <person name="Andreopoulos B."/>
            <person name="Lu D."/>
            <person name="Skrede I."/>
            <person name="Drula E."/>
            <person name="Henrissat B."/>
            <person name="Morin E."/>
            <person name="Kohler A."/>
            <person name="Barry K."/>
            <person name="LaButti K."/>
            <person name="Morin E."/>
            <person name="Salamov A."/>
            <person name="Lipzen A."/>
            <person name="Mereny Z."/>
            <person name="Hegedus B."/>
            <person name="Baldrian P."/>
            <person name="Stursova M."/>
            <person name="Weitz H."/>
            <person name="Taylor A."/>
            <person name="Grigoriev I.V."/>
            <person name="Nagy L.G."/>
            <person name="Martin F."/>
            <person name="Kauserud H."/>
        </authorList>
    </citation>
    <scope>NUCLEOTIDE SEQUENCE</scope>
    <source>
        <strain evidence="3">9144</strain>
    </source>
</reference>
<dbReference type="AlphaFoldDB" id="A0AAD6YNW5"/>
<protein>
    <recommendedName>
        <fullName evidence="2">DUF7721 domain-containing protein</fullName>
    </recommendedName>
</protein>
<comment type="caution">
    <text evidence="3">The sequence shown here is derived from an EMBL/GenBank/DDBJ whole genome shotgun (WGS) entry which is preliminary data.</text>
</comment>
<keyword evidence="4" id="KW-1185">Reference proteome</keyword>
<dbReference type="Proteomes" id="UP001219525">
    <property type="component" value="Unassembled WGS sequence"/>
</dbReference>
<evidence type="ECO:0000259" key="2">
    <source>
        <dbReference type="Pfam" id="PF24845"/>
    </source>
</evidence>
<evidence type="ECO:0000313" key="3">
    <source>
        <dbReference type="EMBL" id="KAJ7225321.1"/>
    </source>
</evidence>
<organism evidence="3 4">
    <name type="scientific">Mycena pura</name>
    <dbReference type="NCBI Taxonomy" id="153505"/>
    <lineage>
        <taxon>Eukaryota</taxon>
        <taxon>Fungi</taxon>
        <taxon>Dikarya</taxon>
        <taxon>Basidiomycota</taxon>
        <taxon>Agaricomycotina</taxon>
        <taxon>Agaricomycetes</taxon>
        <taxon>Agaricomycetidae</taxon>
        <taxon>Agaricales</taxon>
        <taxon>Marasmiineae</taxon>
        <taxon>Mycenaceae</taxon>
        <taxon>Mycena</taxon>
    </lineage>
</organism>
<sequence>MVIPESLSSSPQCSLTLGQPPRHRPAVHGSVPSTPCLLRDNSSDSAASQETNLAHDDPEAAVSKAAQENPEDEEYYRNASQHVANHPEQHRPPTDDEAEDAKAAHHQIYKKGNTDLESMGADAVGGAIATQAIQKFLGSGGGDTNDLLAFAMKEGTQLLGGNADPGFKGVVMQKAAMMVFKSQLSGGGGGGAMSLLQKFL</sequence>
<dbReference type="EMBL" id="JARJCW010000004">
    <property type="protein sequence ID" value="KAJ7225321.1"/>
    <property type="molecule type" value="Genomic_DNA"/>
</dbReference>
<feature type="compositionally biased region" description="Polar residues" evidence="1">
    <location>
        <begin position="43"/>
        <end position="52"/>
    </location>
</feature>
<dbReference type="InterPro" id="IPR056138">
    <property type="entry name" value="DUF7721"/>
</dbReference>
<feature type="region of interest" description="Disordered" evidence="1">
    <location>
        <begin position="1"/>
        <end position="104"/>
    </location>
</feature>
<accession>A0AAD6YNW5</accession>
<dbReference type="Pfam" id="PF24845">
    <property type="entry name" value="DUF7721"/>
    <property type="match status" value="1"/>
</dbReference>
<evidence type="ECO:0000313" key="4">
    <source>
        <dbReference type="Proteomes" id="UP001219525"/>
    </source>
</evidence>
<feature type="domain" description="DUF7721" evidence="2">
    <location>
        <begin position="59"/>
        <end position="140"/>
    </location>
</feature>
<gene>
    <name evidence="3" type="ORF">GGX14DRAFT_556124</name>
</gene>